<reference evidence="2 3" key="1">
    <citation type="journal article" date="2023" name="Commun. Biol.">
        <title>Genome analysis of Parmales, the sister group of diatoms, reveals the evolutionary specialization of diatoms from phago-mixotrophs to photoautotrophs.</title>
        <authorList>
            <person name="Ban H."/>
            <person name="Sato S."/>
            <person name="Yoshikawa S."/>
            <person name="Yamada K."/>
            <person name="Nakamura Y."/>
            <person name="Ichinomiya M."/>
            <person name="Sato N."/>
            <person name="Blanc-Mathieu R."/>
            <person name="Endo H."/>
            <person name="Kuwata A."/>
            <person name="Ogata H."/>
        </authorList>
    </citation>
    <scope>NUCLEOTIDE SEQUENCE [LARGE SCALE GENOMIC DNA]</scope>
</reference>
<sequence length="45" mass="4608">MLLLNLLTLSLAAPAAAFSFVPSPLAARPASLLRSEPAVKKSTAT</sequence>
<dbReference type="Proteomes" id="UP001165060">
    <property type="component" value="Unassembled WGS sequence"/>
</dbReference>
<comment type="caution">
    <text evidence="2">The sequence shown here is derived from an EMBL/GenBank/DDBJ whole genome shotgun (WGS) entry which is preliminary data.</text>
</comment>
<feature type="non-terminal residue" evidence="2">
    <location>
        <position position="45"/>
    </location>
</feature>
<feature type="chain" id="PRO_5045355624" evidence="1">
    <location>
        <begin position="18"/>
        <end position="45"/>
    </location>
</feature>
<name>A0ABQ6M3U2_9STRA</name>
<evidence type="ECO:0000313" key="2">
    <source>
        <dbReference type="EMBL" id="GMI18995.1"/>
    </source>
</evidence>
<evidence type="ECO:0000313" key="3">
    <source>
        <dbReference type="Proteomes" id="UP001165060"/>
    </source>
</evidence>
<keyword evidence="3" id="KW-1185">Reference proteome</keyword>
<feature type="signal peptide" evidence="1">
    <location>
        <begin position="1"/>
        <end position="17"/>
    </location>
</feature>
<accession>A0ABQ6M3U2</accession>
<proteinExistence type="predicted"/>
<keyword evidence="1" id="KW-0732">Signal</keyword>
<dbReference type="EMBL" id="BRYB01004954">
    <property type="protein sequence ID" value="GMI18995.1"/>
    <property type="molecule type" value="Genomic_DNA"/>
</dbReference>
<protein>
    <submittedName>
        <fullName evidence="2">Uncharacterized protein</fullName>
    </submittedName>
</protein>
<evidence type="ECO:0000256" key="1">
    <source>
        <dbReference type="SAM" id="SignalP"/>
    </source>
</evidence>
<gene>
    <name evidence="2" type="ORF">TeGR_g12028</name>
</gene>
<organism evidence="2 3">
    <name type="scientific">Tetraparma gracilis</name>
    <dbReference type="NCBI Taxonomy" id="2962635"/>
    <lineage>
        <taxon>Eukaryota</taxon>
        <taxon>Sar</taxon>
        <taxon>Stramenopiles</taxon>
        <taxon>Ochrophyta</taxon>
        <taxon>Bolidophyceae</taxon>
        <taxon>Parmales</taxon>
        <taxon>Triparmaceae</taxon>
        <taxon>Tetraparma</taxon>
    </lineage>
</organism>